<organism evidence="2 3">
    <name type="scientific">Wuchereria bancrofti</name>
    <dbReference type="NCBI Taxonomy" id="6293"/>
    <lineage>
        <taxon>Eukaryota</taxon>
        <taxon>Metazoa</taxon>
        <taxon>Ecdysozoa</taxon>
        <taxon>Nematoda</taxon>
        <taxon>Chromadorea</taxon>
        <taxon>Rhabditida</taxon>
        <taxon>Spirurina</taxon>
        <taxon>Spiruromorpha</taxon>
        <taxon>Filarioidea</taxon>
        <taxon>Onchocercidae</taxon>
        <taxon>Wuchereria</taxon>
    </lineage>
</organism>
<sequence>MCNVENGSKFLLIDHFITATNVLSEEKTTTNVSGKVAQKTDASNDTTGTAAQTAVEANLRKADKK</sequence>
<comment type="caution">
    <text evidence="2">The sequence shown here is derived from an EMBL/GenBank/DDBJ whole genome shotgun (WGS) entry which is preliminary data.</text>
</comment>
<feature type="compositionally biased region" description="Polar residues" evidence="1">
    <location>
        <begin position="40"/>
        <end position="52"/>
    </location>
</feature>
<feature type="non-terminal residue" evidence="2">
    <location>
        <position position="65"/>
    </location>
</feature>
<dbReference type="EMBL" id="ADBV01016734">
    <property type="protein sequence ID" value="EJW72178.1"/>
    <property type="molecule type" value="Genomic_DNA"/>
</dbReference>
<protein>
    <submittedName>
        <fullName evidence="2">Uncharacterized protein</fullName>
    </submittedName>
</protein>
<dbReference type="Proteomes" id="UP000004810">
    <property type="component" value="Unassembled WGS sequence"/>
</dbReference>
<name>J9DRB5_WUCBA</name>
<gene>
    <name evidence="2" type="ORF">WUBG_16918</name>
</gene>
<evidence type="ECO:0000313" key="2">
    <source>
        <dbReference type="EMBL" id="EJW72178.1"/>
    </source>
</evidence>
<dbReference type="AlphaFoldDB" id="J9DRB5"/>
<evidence type="ECO:0000256" key="1">
    <source>
        <dbReference type="SAM" id="MobiDB-lite"/>
    </source>
</evidence>
<accession>J9DRB5</accession>
<evidence type="ECO:0000313" key="3">
    <source>
        <dbReference type="Proteomes" id="UP000004810"/>
    </source>
</evidence>
<reference evidence="3" key="1">
    <citation type="submission" date="2012-08" db="EMBL/GenBank/DDBJ databases">
        <title>The Genome Sequence of Wuchereria bancrofti.</title>
        <authorList>
            <person name="Nutman T.B."/>
            <person name="Fink D.L."/>
            <person name="Russ C."/>
            <person name="Young S."/>
            <person name="Zeng Q."/>
            <person name="Koehrsen M."/>
            <person name="Alvarado L."/>
            <person name="Berlin A."/>
            <person name="Chapman S.B."/>
            <person name="Chen Z."/>
            <person name="Freedman E."/>
            <person name="Gellesch M."/>
            <person name="Goldberg J."/>
            <person name="Griggs A."/>
            <person name="Gujja S."/>
            <person name="Heilman E.R."/>
            <person name="Heiman D."/>
            <person name="Hepburn T."/>
            <person name="Howarth C."/>
            <person name="Jen D."/>
            <person name="Larson L."/>
            <person name="Lewis B."/>
            <person name="Mehta T."/>
            <person name="Park D."/>
            <person name="Pearson M."/>
            <person name="Roberts A."/>
            <person name="Saif S."/>
            <person name="Shea T."/>
            <person name="Shenoy N."/>
            <person name="Sisk P."/>
            <person name="Stolte C."/>
            <person name="Sykes S."/>
            <person name="Walk T."/>
            <person name="White J."/>
            <person name="Yandava C."/>
            <person name="Haas B."/>
            <person name="Henn M.R."/>
            <person name="Nusbaum C."/>
            <person name="Birren B."/>
        </authorList>
    </citation>
    <scope>NUCLEOTIDE SEQUENCE [LARGE SCALE GENOMIC DNA]</scope>
    <source>
        <strain evidence="3">NA</strain>
    </source>
</reference>
<feature type="region of interest" description="Disordered" evidence="1">
    <location>
        <begin position="28"/>
        <end position="65"/>
    </location>
</feature>
<proteinExistence type="predicted"/>